<gene>
    <name evidence="2" type="ORF">QC761_108200</name>
</gene>
<name>A0ABR0FYD6_9PEZI</name>
<proteinExistence type="predicted"/>
<dbReference type="EMBL" id="JAFFGZ010000001">
    <property type="protein sequence ID" value="KAK4648230.1"/>
    <property type="molecule type" value="Genomic_DNA"/>
</dbReference>
<dbReference type="PROSITE" id="PS51186">
    <property type="entry name" value="GNAT"/>
    <property type="match status" value="1"/>
</dbReference>
<dbReference type="Pfam" id="PF13302">
    <property type="entry name" value="Acetyltransf_3"/>
    <property type="match status" value="1"/>
</dbReference>
<organism evidence="2 3">
    <name type="scientific">Podospora bellae-mahoneyi</name>
    <dbReference type="NCBI Taxonomy" id="2093777"/>
    <lineage>
        <taxon>Eukaryota</taxon>
        <taxon>Fungi</taxon>
        <taxon>Dikarya</taxon>
        <taxon>Ascomycota</taxon>
        <taxon>Pezizomycotina</taxon>
        <taxon>Sordariomycetes</taxon>
        <taxon>Sordariomycetidae</taxon>
        <taxon>Sordariales</taxon>
        <taxon>Podosporaceae</taxon>
        <taxon>Podospora</taxon>
    </lineage>
</organism>
<evidence type="ECO:0000259" key="1">
    <source>
        <dbReference type="PROSITE" id="PS51186"/>
    </source>
</evidence>
<evidence type="ECO:0000313" key="2">
    <source>
        <dbReference type="EMBL" id="KAK4648230.1"/>
    </source>
</evidence>
<dbReference type="GeneID" id="87893580"/>
<reference evidence="2 3" key="1">
    <citation type="journal article" date="2023" name="bioRxiv">
        <title>High-quality genome assemblies of four members of thePodospora anserinaspecies complex.</title>
        <authorList>
            <person name="Ament-Velasquez S.L."/>
            <person name="Vogan A.A."/>
            <person name="Wallerman O."/>
            <person name="Hartmann F."/>
            <person name="Gautier V."/>
            <person name="Silar P."/>
            <person name="Giraud T."/>
            <person name="Johannesson H."/>
        </authorList>
    </citation>
    <scope>NUCLEOTIDE SEQUENCE [LARGE SCALE GENOMIC DNA]</scope>
    <source>
        <strain evidence="2 3">CBS 112042</strain>
    </source>
</reference>
<dbReference type="PANTHER" id="PTHR43328">
    <property type="entry name" value="ACETYLTRANSFERASE-RELATED"/>
    <property type="match status" value="1"/>
</dbReference>
<keyword evidence="3" id="KW-1185">Reference proteome</keyword>
<dbReference type="SUPFAM" id="SSF55729">
    <property type="entry name" value="Acyl-CoA N-acyltransferases (Nat)"/>
    <property type="match status" value="1"/>
</dbReference>
<accession>A0ABR0FYD6</accession>
<dbReference type="RefSeq" id="XP_062737206.1">
    <property type="nucleotide sequence ID" value="XM_062874098.1"/>
</dbReference>
<comment type="caution">
    <text evidence="2">The sequence shown here is derived from an EMBL/GenBank/DDBJ whole genome shotgun (WGS) entry which is preliminary data.</text>
</comment>
<protein>
    <recommendedName>
        <fullName evidence="1">N-acetyltransferase domain-containing protein</fullName>
    </recommendedName>
</protein>
<feature type="domain" description="N-acetyltransferase" evidence="1">
    <location>
        <begin position="39"/>
        <end position="208"/>
    </location>
</feature>
<dbReference type="Gene3D" id="3.40.630.30">
    <property type="match status" value="1"/>
</dbReference>
<dbReference type="Proteomes" id="UP001322138">
    <property type="component" value="Unassembled WGS sequence"/>
</dbReference>
<dbReference type="InterPro" id="IPR000182">
    <property type="entry name" value="GNAT_dom"/>
</dbReference>
<evidence type="ECO:0000313" key="3">
    <source>
        <dbReference type="Proteomes" id="UP001322138"/>
    </source>
</evidence>
<dbReference type="PANTHER" id="PTHR43328:SF1">
    <property type="entry name" value="N-ACETYLTRANSFERASE DOMAIN-CONTAINING PROTEIN"/>
    <property type="match status" value="1"/>
</dbReference>
<sequence>MSTSQKTPVLGLPSTSPPPILALTPKTHTTIEIRPFHIFDARPVARIANSPRIASCMRNTFPYPYTSKDANHWLLIATGSYSDPETKPTKSGKPLLLDYAIIVNGVLVGDIGLKPLWDVESDTFEIGYWLGEEFWGVGIMTAVLKEFIAWVWEQFPTVRRLEAMVFDFNEGSKKVLSRVGFVQEGVKREAVRKGDKIHDMVVFGLLRREWTTQVLRVSAEP</sequence>
<dbReference type="InterPro" id="IPR016181">
    <property type="entry name" value="Acyl_CoA_acyltransferase"/>
</dbReference>